<accession>A0A553RIM5</accession>
<dbReference type="Proteomes" id="UP000316079">
    <property type="component" value="Unassembled WGS sequence"/>
</dbReference>
<comment type="caution">
    <text evidence="2">The sequence shown here is derived from an EMBL/GenBank/DDBJ whole genome shotgun (WGS) entry which is preliminary data.</text>
</comment>
<feature type="region of interest" description="Disordered" evidence="1">
    <location>
        <begin position="556"/>
        <end position="576"/>
    </location>
</feature>
<feature type="region of interest" description="Disordered" evidence="1">
    <location>
        <begin position="371"/>
        <end position="453"/>
    </location>
</feature>
<evidence type="ECO:0000313" key="2">
    <source>
        <dbReference type="EMBL" id="TRZ02010.1"/>
    </source>
</evidence>
<evidence type="ECO:0000313" key="3">
    <source>
        <dbReference type="Proteomes" id="UP000316079"/>
    </source>
</evidence>
<feature type="compositionally biased region" description="Polar residues" evidence="1">
    <location>
        <begin position="422"/>
        <end position="434"/>
    </location>
</feature>
<gene>
    <name evidence="2" type="ORF">DNTS_024173</name>
</gene>
<feature type="compositionally biased region" description="Basic and acidic residues" evidence="1">
    <location>
        <begin position="286"/>
        <end position="297"/>
    </location>
</feature>
<feature type="region of interest" description="Disordered" evidence="1">
    <location>
        <begin position="122"/>
        <end position="157"/>
    </location>
</feature>
<reference evidence="2 3" key="1">
    <citation type="journal article" date="2019" name="Sci. Data">
        <title>Hybrid genome assembly and annotation of Danionella translucida.</title>
        <authorList>
            <person name="Kadobianskyi M."/>
            <person name="Schulze L."/>
            <person name="Schuelke M."/>
            <person name="Judkewitz B."/>
        </authorList>
    </citation>
    <scope>NUCLEOTIDE SEQUENCE [LARGE SCALE GENOMIC DNA]</scope>
    <source>
        <strain evidence="2 3">Bolton</strain>
    </source>
</reference>
<organism evidence="2 3">
    <name type="scientific">Danionella cerebrum</name>
    <dbReference type="NCBI Taxonomy" id="2873325"/>
    <lineage>
        <taxon>Eukaryota</taxon>
        <taxon>Metazoa</taxon>
        <taxon>Chordata</taxon>
        <taxon>Craniata</taxon>
        <taxon>Vertebrata</taxon>
        <taxon>Euteleostomi</taxon>
        <taxon>Actinopterygii</taxon>
        <taxon>Neopterygii</taxon>
        <taxon>Teleostei</taxon>
        <taxon>Ostariophysi</taxon>
        <taxon>Cypriniformes</taxon>
        <taxon>Danionidae</taxon>
        <taxon>Danioninae</taxon>
        <taxon>Danionella</taxon>
    </lineage>
</organism>
<evidence type="ECO:0000256" key="1">
    <source>
        <dbReference type="SAM" id="MobiDB-lite"/>
    </source>
</evidence>
<dbReference type="AlphaFoldDB" id="A0A553RIM5"/>
<dbReference type="EMBL" id="SRMA01024024">
    <property type="protein sequence ID" value="TRZ02010.1"/>
    <property type="molecule type" value="Genomic_DNA"/>
</dbReference>
<proteinExistence type="predicted"/>
<dbReference type="OrthoDB" id="8856505at2759"/>
<feature type="compositionally biased region" description="Polar residues" evidence="1">
    <location>
        <begin position="122"/>
        <end position="138"/>
    </location>
</feature>
<feature type="region of interest" description="Disordered" evidence="1">
    <location>
        <begin position="255"/>
        <end position="322"/>
    </location>
</feature>
<sequence length="630" mass="67927">MSEGNVFAQSSSQKSAGSFHFNLPYVSSSFLSIADEQFPQISGFLDETISPSFTSNETVIDSPAWSPLLENRTCDSGFNSSILMPCQVPEENQVNKALPTESPVVSSRVGKAVPDPVSFLQSTISLEDSEPNSTCNTTKDSKEPPDSGLNGTADVPSTKENTFVLSQDVKEGSADGCNVTADIQSTKENTYVVSQDVKEESIVAEKPSQEQKHNSTVEIESPRIVTESLNGTSELVQAFEGPVVKVSTTFEIPSAESLETESSRASVKIIVEPPTKTLEGTMDVEPCERSDANRDPNEAEQGTSTEEANEEEHPGSLSSHDCSRSSIFSVSYSLFTSTPIVFGKESKFELSSEAKAMRKRLSVINSIDARSNDDLDNVSNFDDPGATATTARPVDENKPPSKLPVTRRIPQLSSRLGYPKSNLPTRPSSSTNASVMVKTKTAPVPQAQNPTNPPSTHLLATRKMVHKGKSVAPVRNTAPPSTVKTSVVASVSGYTFTAVAKPSSSGVLQKKPLIHKKNSMKTQQTVETLQTLPCAKPQESMGTTKKTSLVLSGGLKRLKGDESPSAKRKRPGSGASVLQCNAQGAHVSECINCSHEEAFEKVLQELERLRSECKKWGPEHEKKIEACLRK</sequence>
<keyword evidence="3" id="KW-1185">Reference proteome</keyword>
<protein>
    <submittedName>
        <fullName evidence="2">Uncharacterized protein</fullName>
    </submittedName>
</protein>
<name>A0A553RIM5_9TELE</name>